<gene>
    <name evidence="2" type="ORF">FWK35_00034632</name>
</gene>
<evidence type="ECO:0000313" key="2">
    <source>
        <dbReference type="EMBL" id="KAF0684973.1"/>
    </source>
</evidence>
<dbReference type="Proteomes" id="UP000478052">
    <property type="component" value="Unassembled WGS sequence"/>
</dbReference>
<dbReference type="EMBL" id="VUJU01017165">
    <property type="protein sequence ID" value="KAF0684973.1"/>
    <property type="molecule type" value="Genomic_DNA"/>
</dbReference>
<evidence type="ECO:0000313" key="3">
    <source>
        <dbReference type="Proteomes" id="UP000478052"/>
    </source>
</evidence>
<dbReference type="Pfam" id="PF24664">
    <property type="entry name" value="Monjiviricetes_fusion"/>
    <property type="match status" value="1"/>
</dbReference>
<organism evidence="2 3">
    <name type="scientific">Aphis craccivora</name>
    <name type="common">Cowpea aphid</name>
    <dbReference type="NCBI Taxonomy" id="307492"/>
    <lineage>
        <taxon>Eukaryota</taxon>
        <taxon>Metazoa</taxon>
        <taxon>Ecdysozoa</taxon>
        <taxon>Arthropoda</taxon>
        <taxon>Hexapoda</taxon>
        <taxon>Insecta</taxon>
        <taxon>Pterygota</taxon>
        <taxon>Neoptera</taxon>
        <taxon>Paraneoptera</taxon>
        <taxon>Hemiptera</taxon>
        <taxon>Sternorrhyncha</taxon>
        <taxon>Aphidomorpha</taxon>
        <taxon>Aphidoidea</taxon>
        <taxon>Aphididae</taxon>
        <taxon>Aphidini</taxon>
        <taxon>Aphis</taxon>
        <taxon>Aphis</taxon>
    </lineage>
</organism>
<accession>A0A6G0VHM1</accession>
<keyword evidence="1" id="KW-0472">Membrane</keyword>
<dbReference type="AlphaFoldDB" id="A0A6G0VHM1"/>
<keyword evidence="3" id="KW-1185">Reference proteome</keyword>
<feature type="transmembrane region" description="Helical" evidence="1">
    <location>
        <begin position="113"/>
        <end position="131"/>
    </location>
</feature>
<proteinExistence type="predicted"/>
<reference evidence="2 3" key="1">
    <citation type="submission" date="2019-08" db="EMBL/GenBank/DDBJ databases">
        <title>Whole genome of Aphis craccivora.</title>
        <authorList>
            <person name="Voronova N.V."/>
            <person name="Shulinski R.S."/>
            <person name="Bandarenka Y.V."/>
            <person name="Zhorov D.G."/>
            <person name="Warner D."/>
        </authorList>
    </citation>
    <scope>NUCLEOTIDE SEQUENCE [LARGE SCALE GENOMIC DNA]</scope>
    <source>
        <strain evidence="2">180601</strain>
        <tissue evidence="2">Whole Body</tissue>
    </source>
</reference>
<comment type="caution">
    <text evidence="2">The sequence shown here is derived from an EMBL/GenBank/DDBJ whole genome shotgun (WGS) entry which is preliminary data.</text>
</comment>
<sequence length="132" mass="14880">MSKVLYLVNLGCTELHTTAIFHFLSDGIITGLMINHTTFATHTATGNIDKNRDCQGTSNVSDKGSWKNVLNEGITNIISKDDLLILPTGTRMKLPEMYGINSYRGETVWNKNICFKIVTCVIMMYYMMAMHH</sequence>
<protein>
    <submittedName>
        <fullName evidence="2">Uncharacterized protein</fullName>
    </submittedName>
</protein>
<keyword evidence="1" id="KW-1133">Transmembrane helix</keyword>
<keyword evidence="1" id="KW-0812">Transmembrane</keyword>
<evidence type="ECO:0000256" key="1">
    <source>
        <dbReference type="SAM" id="Phobius"/>
    </source>
</evidence>
<name>A0A6G0VHM1_APHCR</name>